<dbReference type="Proteomes" id="UP000651852">
    <property type="component" value="Unassembled WGS sequence"/>
</dbReference>
<organism evidence="1 2">
    <name type="scientific">Pseudomonas folii</name>
    <dbReference type="NCBI Taxonomy" id="2762593"/>
    <lineage>
        <taxon>Bacteria</taxon>
        <taxon>Pseudomonadati</taxon>
        <taxon>Pseudomonadota</taxon>
        <taxon>Gammaproteobacteria</taxon>
        <taxon>Pseudomonadales</taxon>
        <taxon>Pseudomonadaceae</taxon>
        <taxon>Pseudomonas</taxon>
    </lineage>
</organism>
<comment type="caution">
    <text evidence="1">The sequence shown here is derived from an EMBL/GenBank/DDBJ whole genome shotgun (WGS) entry which is preliminary data.</text>
</comment>
<sequence length="218" mass="24660">MKRLEDLIEHDEPALPLLKELLSTAQRSCQLLPPSQDNARVLMGLQITTRSTLGAVAYETGGILIDGGWLRFLGSGHEQLSRNILDWTHLHDGGGHLLVADDAAGGFFSINGGRFGEDVGSMYYWAPDTLEWEPLEIGYTDFLEWALSDQMLMFYKDLKWPTWQEDLEKMNADQCMTFYPFLWTQEGSLETSSRRIVDVAEHYELNIGFASKLENPPG</sequence>
<reference evidence="1 2" key="1">
    <citation type="submission" date="2020-08" db="EMBL/GenBank/DDBJ databases">
        <title>Putative novel bacterial strains isolated from necrotic wheat leaf tissues caused by Xanthomonas translucens.</title>
        <authorList>
            <person name="Tambong J.T."/>
        </authorList>
    </citation>
    <scope>NUCLEOTIDE SEQUENCE [LARGE SCALE GENOMIC DNA]</scope>
    <source>
        <strain evidence="1 2">DOAB 1069</strain>
    </source>
</reference>
<dbReference type="Pfam" id="PF10946">
    <property type="entry name" value="DUF2625"/>
    <property type="match status" value="1"/>
</dbReference>
<dbReference type="RefSeq" id="WP_187521041.1">
    <property type="nucleotide sequence ID" value="NZ_JACONW010000025.1"/>
</dbReference>
<evidence type="ECO:0000313" key="1">
    <source>
        <dbReference type="EMBL" id="MBC3949666.1"/>
    </source>
</evidence>
<evidence type="ECO:0000313" key="2">
    <source>
        <dbReference type="Proteomes" id="UP000651852"/>
    </source>
</evidence>
<dbReference type="InterPro" id="IPR021239">
    <property type="entry name" value="DUF2625"/>
</dbReference>
<protein>
    <submittedName>
        <fullName evidence="1">DUF2625 domain-containing protein</fullName>
    </submittedName>
</protein>
<gene>
    <name evidence="1" type="ORF">H8S59_07800</name>
</gene>
<name>A0ABR7AXL2_9PSED</name>
<dbReference type="NCBIfam" id="NF008498">
    <property type="entry name" value="PRK11408.1-5"/>
    <property type="match status" value="1"/>
</dbReference>
<dbReference type="EMBL" id="JACONW010000025">
    <property type="protein sequence ID" value="MBC3949666.1"/>
    <property type="molecule type" value="Genomic_DNA"/>
</dbReference>
<keyword evidence="2" id="KW-1185">Reference proteome</keyword>
<proteinExistence type="predicted"/>
<accession>A0ABR7AXL2</accession>